<comment type="similarity">
    <text evidence="2">Belongs to the nitronate monooxygenase family. NMO class I subfamily.</text>
</comment>
<evidence type="ECO:0000313" key="12">
    <source>
        <dbReference type="EMBL" id="AKC70686.1"/>
    </source>
</evidence>
<evidence type="ECO:0000256" key="7">
    <source>
        <dbReference type="ARBA" id="ARBA00023002"/>
    </source>
</evidence>
<keyword evidence="7" id="KW-0560">Oxidoreductase</keyword>
<evidence type="ECO:0000256" key="10">
    <source>
        <dbReference type="ARBA" id="ARBA00049401"/>
    </source>
</evidence>
<keyword evidence="8" id="KW-0503">Monooxygenase</keyword>
<evidence type="ECO:0000256" key="5">
    <source>
        <dbReference type="ARBA" id="ARBA00022643"/>
    </source>
</evidence>
<dbReference type="AlphaFoldDB" id="A0A0E3YDL3"/>
<comment type="catalytic activity">
    <reaction evidence="10">
        <text>3 propionate 3-nitronate + 3 O2 + H2O = 3 3-oxopropanoate + 2 nitrate + nitrite + H2O2 + 3 H(+)</text>
        <dbReference type="Rhea" id="RHEA:57332"/>
        <dbReference type="ChEBI" id="CHEBI:15377"/>
        <dbReference type="ChEBI" id="CHEBI:15378"/>
        <dbReference type="ChEBI" id="CHEBI:15379"/>
        <dbReference type="ChEBI" id="CHEBI:16240"/>
        <dbReference type="ChEBI" id="CHEBI:16301"/>
        <dbReference type="ChEBI" id="CHEBI:17632"/>
        <dbReference type="ChEBI" id="CHEBI:33190"/>
        <dbReference type="ChEBI" id="CHEBI:136067"/>
    </reaction>
</comment>
<evidence type="ECO:0000256" key="2">
    <source>
        <dbReference type="ARBA" id="ARBA00009881"/>
    </source>
</evidence>
<evidence type="ECO:0000256" key="1">
    <source>
        <dbReference type="ARBA" id="ARBA00001917"/>
    </source>
</evidence>
<dbReference type="HOGENOM" id="CLU_038732_5_0_4"/>
<dbReference type="FunFam" id="3.20.20.70:FF:000154">
    <property type="entry name" value="Probable nitronate monooxygenase"/>
    <property type="match status" value="1"/>
</dbReference>
<dbReference type="OrthoDB" id="9778912at2"/>
<sequence>MTTTVSPSARITQRLGMSTPIIQAPMAVASTPALVAAVSNAGGLGSLAVGNMDANAARDVIRQTRALTSRAFNVNVFTHTPAQADAVREAAWLAYLAPEFARYDAKPPEALREIYLSFVEDVAMYEMFLEERPAVVSFHFGLPSQDWIDALKAAGIVLFASATNEAEADAIEAAGIDAIVAQGWEAGGHRGRFNDEGDRQPSEDEQLGTFALVRRLVARTSLPVIAAGGIMDGAGIAAVLALGAQAAQMGTAFVTCAESGADMAYRDALLGGQPPRTALIRAISGRPARGLANRFWALEQVADRPAIPDYPITYDAGKTLNAAAKAHKESGYAAQWAGQAAPLARALPAAELIDVLARETRDAIAAAISG</sequence>
<dbReference type="GO" id="GO:0009636">
    <property type="term" value="P:response to toxic substance"/>
    <property type="evidence" value="ECO:0007669"/>
    <property type="project" value="UniProtKB-KW"/>
</dbReference>
<keyword evidence="3" id="KW-0216">Detoxification</keyword>
<evidence type="ECO:0000256" key="8">
    <source>
        <dbReference type="ARBA" id="ARBA00023033"/>
    </source>
</evidence>
<gene>
    <name evidence="12" type="ORF">MB84_16090</name>
</gene>
<dbReference type="RefSeq" id="WP_046291874.1">
    <property type="nucleotide sequence ID" value="NZ_CP011253.3"/>
</dbReference>
<dbReference type="Pfam" id="PF03060">
    <property type="entry name" value="NMO"/>
    <property type="match status" value="1"/>
</dbReference>
<dbReference type="Gene3D" id="3.20.20.70">
    <property type="entry name" value="Aldolase class I"/>
    <property type="match status" value="1"/>
</dbReference>
<comment type="cofactor">
    <cofactor evidence="1">
        <name>FMN</name>
        <dbReference type="ChEBI" id="CHEBI:58210"/>
    </cofactor>
</comment>
<evidence type="ECO:0000313" key="13">
    <source>
        <dbReference type="Proteomes" id="UP000035050"/>
    </source>
</evidence>
<evidence type="ECO:0000256" key="6">
    <source>
        <dbReference type="ARBA" id="ARBA00022741"/>
    </source>
</evidence>
<accession>A0A0E3YDL3</accession>
<name>A0A0E3YDL3_9BURK</name>
<dbReference type="PATRIC" id="fig|573737.6.peg.4152"/>
<organism evidence="12 13">
    <name type="scientific">Pandoraea oxalativorans</name>
    <dbReference type="NCBI Taxonomy" id="573737"/>
    <lineage>
        <taxon>Bacteria</taxon>
        <taxon>Pseudomonadati</taxon>
        <taxon>Pseudomonadota</taxon>
        <taxon>Betaproteobacteria</taxon>
        <taxon>Burkholderiales</taxon>
        <taxon>Burkholderiaceae</taxon>
        <taxon>Pandoraea</taxon>
    </lineage>
</organism>
<dbReference type="InterPro" id="IPR004136">
    <property type="entry name" value="NMO"/>
</dbReference>
<dbReference type="GO" id="GO:0018580">
    <property type="term" value="F:nitronate monooxygenase activity"/>
    <property type="evidence" value="ECO:0007669"/>
    <property type="project" value="InterPro"/>
</dbReference>
<keyword evidence="4" id="KW-0285">Flavoprotein</keyword>
<dbReference type="PANTHER" id="PTHR42747:SF3">
    <property type="entry name" value="NITRONATE MONOOXYGENASE-RELATED"/>
    <property type="match status" value="1"/>
</dbReference>
<evidence type="ECO:0000256" key="4">
    <source>
        <dbReference type="ARBA" id="ARBA00022630"/>
    </source>
</evidence>
<evidence type="ECO:0000256" key="9">
    <source>
        <dbReference type="ARBA" id="ARBA00031155"/>
    </source>
</evidence>
<reference evidence="12" key="1">
    <citation type="submission" date="2016-06" db="EMBL/GenBank/DDBJ databases">
        <title>Pandoraea oxalativorans DSM 23570 Genome Sequencing.</title>
        <authorList>
            <person name="Ee R."/>
            <person name="Lim Y.-L."/>
            <person name="Yong D."/>
            <person name="Yin W.-F."/>
            <person name="Chan K.-G."/>
        </authorList>
    </citation>
    <scope>NUCLEOTIDE SEQUENCE</scope>
    <source>
        <strain evidence="12">DSM 23570</strain>
    </source>
</reference>
<dbReference type="Proteomes" id="UP000035050">
    <property type="component" value="Chromosome"/>
</dbReference>
<keyword evidence="5" id="KW-0288">FMN</keyword>
<keyword evidence="13" id="KW-1185">Reference proteome</keyword>
<keyword evidence="6" id="KW-0547">Nucleotide-binding</keyword>
<protein>
    <recommendedName>
        <fullName evidence="11">Nitronate monooxygenase</fullName>
    </recommendedName>
    <alternativeName>
        <fullName evidence="9">Propionate 3-nitronate monooxygenase</fullName>
    </alternativeName>
</protein>
<evidence type="ECO:0000256" key="11">
    <source>
        <dbReference type="ARBA" id="ARBA00067136"/>
    </source>
</evidence>
<dbReference type="GO" id="GO:0051213">
    <property type="term" value="F:dioxygenase activity"/>
    <property type="evidence" value="ECO:0007669"/>
    <property type="project" value="UniProtKB-KW"/>
</dbReference>
<keyword evidence="12" id="KW-0223">Dioxygenase</keyword>
<dbReference type="KEGG" id="pox:MB84_16090"/>
<dbReference type="CDD" id="cd04730">
    <property type="entry name" value="NPD_like"/>
    <property type="match status" value="1"/>
</dbReference>
<dbReference type="EMBL" id="CP011253">
    <property type="protein sequence ID" value="AKC70686.1"/>
    <property type="molecule type" value="Genomic_DNA"/>
</dbReference>
<dbReference type="InterPro" id="IPR013785">
    <property type="entry name" value="Aldolase_TIM"/>
</dbReference>
<dbReference type="GO" id="GO:0000166">
    <property type="term" value="F:nucleotide binding"/>
    <property type="evidence" value="ECO:0007669"/>
    <property type="project" value="UniProtKB-KW"/>
</dbReference>
<evidence type="ECO:0000256" key="3">
    <source>
        <dbReference type="ARBA" id="ARBA00022575"/>
    </source>
</evidence>
<dbReference type="SUPFAM" id="SSF51412">
    <property type="entry name" value="Inosine monophosphate dehydrogenase (IMPDH)"/>
    <property type="match status" value="1"/>
</dbReference>
<dbReference type="PANTHER" id="PTHR42747">
    <property type="entry name" value="NITRONATE MONOOXYGENASE-RELATED"/>
    <property type="match status" value="1"/>
</dbReference>
<proteinExistence type="inferred from homology"/>